<dbReference type="PANTHER" id="PTHR43372">
    <property type="entry name" value="FATTY-ACID AMIDE HYDROLASE"/>
    <property type="match status" value="1"/>
</dbReference>
<evidence type="ECO:0000259" key="1">
    <source>
        <dbReference type="Pfam" id="PF01425"/>
    </source>
</evidence>
<dbReference type="PANTHER" id="PTHR43372:SF4">
    <property type="entry name" value="FATTY-ACID AMIDE HYDROLASE 2"/>
    <property type="match status" value="1"/>
</dbReference>
<evidence type="ECO:0000313" key="3">
    <source>
        <dbReference type="Proteomes" id="UP001054945"/>
    </source>
</evidence>
<comment type="caution">
    <text evidence="2">The sequence shown here is derived from an EMBL/GenBank/DDBJ whole genome shotgun (WGS) entry which is preliminary data.</text>
</comment>
<dbReference type="AlphaFoldDB" id="A0AAV4RFU6"/>
<accession>A0AAV4RFU6</accession>
<name>A0AAV4RFU6_CAEEX</name>
<dbReference type="Proteomes" id="UP001054945">
    <property type="component" value="Unassembled WGS sequence"/>
</dbReference>
<reference evidence="2 3" key="1">
    <citation type="submission" date="2021-06" db="EMBL/GenBank/DDBJ databases">
        <title>Caerostris extrusa draft genome.</title>
        <authorList>
            <person name="Kono N."/>
            <person name="Arakawa K."/>
        </authorList>
    </citation>
    <scope>NUCLEOTIDE SEQUENCE [LARGE SCALE GENOMIC DNA]</scope>
</reference>
<dbReference type="InterPro" id="IPR036928">
    <property type="entry name" value="AS_sf"/>
</dbReference>
<organism evidence="2 3">
    <name type="scientific">Caerostris extrusa</name>
    <name type="common">Bark spider</name>
    <name type="synonym">Caerostris bankana</name>
    <dbReference type="NCBI Taxonomy" id="172846"/>
    <lineage>
        <taxon>Eukaryota</taxon>
        <taxon>Metazoa</taxon>
        <taxon>Ecdysozoa</taxon>
        <taxon>Arthropoda</taxon>
        <taxon>Chelicerata</taxon>
        <taxon>Arachnida</taxon>
        <taxon>Araneae</taxon>
        <taxon>Araneomorphae</taxon>
        <taxon>Entelegynae</taxon>
        <taxon>Araneoidea</taxon>
        <taxon>Araneidae</taxon>
        <taxon>Caerostris</taxon>
    </lineage>
</organism>
<dbReference type="InterPro" id="IPR023631">
    <property type="entry name" value="Amidase_dom"/>
</dbReference>
<dbReference type="SUPFAM" id="SSF75304">
    <property type="entry name" value="Amidase signature (AS) enzymes"/>
    <property type="match status" value="1"/>
</dbReference>
<dbReference type="EMBL" id="BPLR01007685">
    <property type="protein sequence ID" value="GIY18873.1"/>
    <property type="molecule type" value="Genomic_DNA"/>
</dbReference>
<dbReference type="Gene3D" id="3.90.1300.10">
    <property type="entry name" value="Amidase signature (AS) domain"/>
    <property type="match status" value="1"/>
</dbReference>
<proteinExistence type="predicted"/>
<dbReference type="Pfam" id="PF01425">
    <property type="entry name" value="Amidase"/>
    <property type="match status" value="1"/>
</dbReference>
<gene>
    <name evidence="2" type="primary">faah2a</name>
    <name evidence="2" type="ORF">CEXT_564671</name>
</gene>
<evidence type="ECO:0000313" key="2">
    <source>
        <dbReference type="EMBL" id="GIY18873.1"/>
    </source>
</evidence>
<feature type="domain" description="Amidase" evidence="1">
    <location>
        <begin position="78"/>
        <end position="217"/>
    </location>
</feature>
<keyword evidence="2" id="KW-0378">Hydrolase</keyword>
<dbReference type="GO" id="GO:0012505">
    <property type="term" value="C:endomembrane system"/>
    <property type="evidence" value="ECO:0007669"/>
    <property type="project" value="TreeGrafter"/>
</dbReference>
<sequence length="228" mass="25239">MTWIEPIRTFRSQQFCIFDDQAENYLLLLLHSLKYEANLLVLFLFKGKIVPSVNNPLLLKSATQLAQEIRNGELKSEDVVQAYIDRIKEVEPYIHATAEKCFEDALEKAKGVDSLVSSGQYTKQQLADDKPFLGVPISIKALLLVKGVRSTAGYEPYSHLVAPEDAPAVGLMKNAGAIVITTTNVPEMGLNIDTMNRLYGATKNPYDTNRSSGGSSGMDRLLTMLQNI</sequence>
<dbReference type="GO" id="GO:0016787">
    <property type="term" value="F:hydrolase activity"/>
    <property type="evidence" value="ECO:0007669"/>
    <property type="project" value="UniProtKB-KW"/>
</dbReference>
<protein>
    <submittedName>
        <fullName evidence="2">Fatty-acid amide hydrolase 2-A</fullName>
    </submittedName>
</protein>
<dbReference type="InterPro" id="IPR052739">
    <property type="entry name" value="FAAH2"/>
</dbReference>
<keyword evidence="3" id="KW-1185">Reference proteome</keyword>